<protein>
    <submittedName>
        <fullName evidence="1">Kinase-like protein</fullName>
    </submittedName>
</protein>
<gene>
    <name evidence="1" type="ORF">IFM46972_04064</name>
</gene>
<keyword evidence="1" id="KW-0418">Kinase</keyword>
<dbReference type="EMBL" id="BLKC01000022">
    <property type="protein sequence ID" value="GFF33957.1"/>
    <property type="molecule type" value="Genomic_DNA"/>
</dbReference>
<comment type="caution">
    <text evidence="1">The sequence shown here is derived from an EMBL/GenBank/DDBJ whole genome shotgun (WGS) entry which is preliminary data.</text>
</comment>
<dbReference type="Proteomes" id="UP000465221">
    <property type="component" value="Unassembled WGS sequence"/>
</dbReference>
<dbReference type="GO" id="GO:0016301">
    <property type="term" value="F:kinase activity"/>
    <property type="evidence" value="ECO:0007669"/>
    <property type="project" value="UniProtKB-KW"/>
</dbReference>
<organism evidence="1 2">
    <name type="scientific">Aspergillus udagawae</name>
    <dbReference type="NCBI Taxonomy" id="91492"/>
    <lineage>
        <taxon>Eukaryota</taxon>
        <taxon>Fungi</taxon>
        <taxon>Dikarya</taxon>
        <taxon>Ascomycota</taxon>
        <taxon>Pezizomycotina</taxon>
        <taxon>Eurotiomycetes</taxon>
        <taxon>Eurotiomycetidae</taxon>
        <taxon>Eurotiales</taxon>
        <taxon>Aspergillaceae</taxon>
        <taxon>Aspergillus</taxon>
        <taxon>Aspergillus subgen. Fumigati</taxon>
    </lineage>
</organism>
<proteinExistence type="predicted"/>
<accession>A0A8H3NKZ0</accession>
<evidence type="ECO:0000313" key="2">
    <source>
        <dbReference type="Proteomes" id="UP000465221"/>
    </source>
</evidence>
<keyword evidence="1" id="KW-0808">Transferase</keyword>
<name>A0A8H3NKZ0_9EURO</name>
<dbReference type="AlphaFoldDB" id="A0A8H3NKZ0"/>
<sequence length="81" mass="9133">MDWADAGIYPPAFESAALASQMSFPDFSTMVLSFLPRYPDEETQLHSIGYGLTTAALSEYGNDHWKLDEGRLLFKNRAICR</sequence>
<evidence type="ECO:0000313" key="1">
    <source>
        <dbReference type="EMBL" id="GFF33957.1"/>
    </source>
</evidence>
<reference evidence="1 2" key="1">
    <citation type="submission" date="2020-01" db="EMBL/GenBank/DDBJ databases">
        <title>Draft genome sequence of Aspergillus udagawae IFM 46972.</title>
        <authorList>
            <person name="Takahashi H."/>
            <person name="Yaguchi T."/>
        </authorList>
    </citation>
    <scope>NUCLEOTIDE SEQUENCE [LARGE SCALE GENOMIC DNA]</scope>
    <source>
        <strain evidence="1 2">IFM 46972</strain>
    </source>
</reference>